<dbReference type="PANTHER" id="PTHR11203">
    <property type="entry name" value="CLEAVAGE AND POLYADENYLATION SPECIFICITY FACTOR FAMILY MEMBER"/>
    <property type="match status" value="1"/>
</dbReference>
<dbReference type="InterPro" id="IPR011108">
    <property type="entry name" value="RMMBL"/>
</dbReference>
<dbReference type="InterPro" id="IPR050698">
    <property type="entry name" value="MBL"/>
</dbReference>
<feature type="domain" description="Beta-Casp" evidence="3">
    <location>
        <begin position="246"/>
        <end position="365"/>
    </location>
</feature>
<dbReference type="OrthoDB" id="9803916at2"/>
<dbReference type="GO" id="GO:0004527">
    <property type="term" value="F:exonuclease activity"/>
    <property type="evidence" value="ECO:0007669"/>
    <property type="project" value="UniProtKB-KW"/>
</dbReference>
<evidence type="ECO:0000259" key="2">
    <source>
        <dbReference type="SMART" id="SM00849"/>
    </source>
</evidence>
<name>A0A0K6IM74_9GAMM</name>
<evidence type="ECO:0000313" key="5">
    <source>
        <dbReference type="Proteomes" id="UP000182769"/>
    </source>
</evidence>
<dbReference type="SMART" id="SM01027">
    <property type="entry name" value="Beta-Casp"/>
    <property type="match status" value="1"/>
</dbReference>
<dbReference type="InterPro" id="IPR036866">
    <property type="entry name" value="RibonucZ/Hydroxyglut_hydro"/>
</dbReference>
<dbReference type="RefSeq" id="WP_055463148.1">
    <property type="nucleotide sequence ID" value="NZ_CYHG01000006.1"/>
</dbReference>
<keyword evidence="4" id="KW-0269">Exonuclease</keyword>
<dbReference type="Gene3D" id="3.60.15.10">
    <property type="entry name" value="Ribonuclease Z/Hydroxyacylglutathione hydrolase-like"/>
    <property type="match status" value="1"/>
</dbReference>
<evidence type="ECO:0000259" key="3">
    <source>
        <dbReference type="SMART" id="SM01027"/>
    </source>
</evidence>
<dbReference type="Pfam" id="PF00753">
    <property type="entry name" value="Lactamase_B"/>
    <property type="match status" value="1"/>
</dbReference>
<reference evidence="5" key="1">
    <citation type="submission" date="2015-08" db="EMBL/GenBank/DDBJ databases">
        <authorList>
            <person name="Varghese N."/>
        </authorList>
    </citation>
    <scope>NUCLEOTIDE SEQUENCE [LARGE SCALE GENOMIC DNA]</scope>
    <source>
        <strain evidence="5">JCM 18476</strain>
    </source>
</reference>
<dbReference type="Pfam" id="PF07521">
    <property type="entry name" value="RMMBL"/>
    <property type="match status" value="1"/>
</dbReference>
<dbReference type="Gene3D" id="3.40.50.10890">
    <property type="match status" value="1"/>
</dbReference>
<dbReference type="InterPro" id="IPR022712">
    <property type="entry name" value="Beta_Casp"/>
</dbReference>
<accession>A0A0K6IM74</accession>
<protein>
    <submittedName>
        <fullName evidence="4">RNA processing exonuclease, beta-lactamase fold, Cft2 family</fullName>
    </submittedName>
</protein>
<dbReference type="SMART" id="SM00849">
    <property type="entry name" value="Lactamase_B"/>
    <property type="match status" value="1"/>
</dbReference>
<dbReference type="PANTHER" id="PTHR11203:SF37">
    <property type="entry name" value="INTEGRATOR COMPLEX SUBUNIT 11"/>
    <property type="match status" value="1"/>
</dbReference>
<dbReference type="SUPFAM" id="SSF56281">
    <property type="entry name" value="Metallo-hydrolase/oxidoreductase"/>
    <property type="match status" value="1"/>
</dbReference>
<evidence type="ECO:0000313" key="4">
    <source>
        <dbReference type="EMBL" id="CUB04193.1"/>
    </source>
</evidence>
<keyword evidence="1" id="KW-0378">Hydrolase</keyword>
<dbReference type="CDD" id="cd16295">
    <property type="entry name" value="TTHA0252-CPSF-like_MBL-fold"/>
    <property type="match status" value="1"/>
</dbReference>
<keyword evidence="4" id="KW-0540">Nuclease</keyword>
<keyword evidence="5" id="KW-1185">Reference proteome</keyword>
<dbReference type="InterPro" id="IPR001279">
    <property type="entry name" value="Metallo-B-lactamas"/>
</dbReference>
<feature type="domain" description="Metallo-beta-lactamase" evidence="2">
    <location>
        <begin position="13"/>
        <end position="241"/>
    </location>
</feature>
<sequence>MKIIFLGGTETVTGSKFLIETKTTRILVDCGLFQGYKWLRERNRQPLPLDIDDLDAVVLTHAHLDHSGYVPVLYKKGYRGPVFTHHATRDLCKILLADSGHLQEEDARFYGKHKLSRHENPEPLYDRATAEASMQLFQGIEFEEQVQVGDIRFHLQPAGHILGAGSVIIEAEGKRIGFSGDVGRPDDILNYPPKPLPELDLLMLESTYGDRRHSQDDPYEQLADMVVRTAKRGGVLLIPSFAVGRAQVLQHMLLSMMQEGRIPPIPIYLDSPMAINVSELYCEHAALHKLTVEQANHMCQAIHYTREVDESKALDELTYPHIIIAGSGMATGGRILHHFKRHLSDPKTSVLFAGYQSGGTRGAKMVGGADSVKLHGEWIQIRASVESMDALSGHADYVDIEQWLKASELKAGTQIYLIHGEPEALEGMRDHLEQTTNFRVDIAGYMRILHV</sequence>
<dbReference type="AlphaFoldDB" id="A0A0K6IM74"/>
<dbReference type="Proteomes" id="UP000182769">
    <property type="component" value="Unassembled WGS sequence"/>
</dbReference>
<dbReference type="Pfam" id="PF10996">
    <property type="entry name" value="Beta-Casp"/>
    <property type="match status" value="1"/>
</dbReference>
<evidence type="ECO:0000256" key="1">
    <source>
        <dbReference type="ARBA" id="ARBA00022801"/>
    </source>
</evidence>
<proteinExistence type="predicted"/>
<organism evidence="4 5">
    <name type="scientific">Marinomonas fungiae</name>
    <dbReference type="NCBI Taxonomy" id="1137284"/>
    <lineage>
        <taxon>Bacteria</taxon>
        <taxon>Pseudomonadati</taxon>
        <taxon>Pseudomonadota</taxon>
        <taxon>Gammaproteobacteria</taxon>
        <taxon>Oceanospirillales</taxon>
        <taxon>Oceanospirillaceae</taxon>
        <taxon>Marinomonas</taxon>
    </lineage>
</organism>
<dbReference type="GO" id="GO:0004521">
    <property type="term" value="F:RNA endonuclease activity"/>
    <property type="evidence" value="ECO:0007669"/>
    <property type="project" value="TreeGrafter"/>
</dbReference>
<dbReference type="EMBL" id="CYHG01000006">
    <property type="protein sequence ID" value="CUB04193.1"/>
    <property type="molecule type" value="Genomic_DNA"/>
</dbReference>
<gene>
    <name evidence="4" type="ORF">Ga0061065_10611</name>
</gene>